<dbReference type="AlphaFoldDB" id="A0A6P4BXD2"/>
<dbReference type="RefSeq" id="XP_015944836.1">
    <property type="nucleotide sequence ID" value="XM_016089350.1"/>
</dbReference>
<dbReference type="SUPFAM" id="SSF109775">
    <property type="entry name" value="Mannose-6-phosphate receptor binding protein 1 (Tip47), C-terminal domain"/>
    <property type="match status" value="1"/>
</dbReference>
<sequence>MPAPLPTLLEDPSTYNSQVVETFSWSPAYSAIKSGKAREWYYTQPEATVINWDMLRREFLEKHFSAEVTDRLRKEISMIIQGESETLYEYWERFNNLLYACPHHMIDKLVLISYFTEGMNPQDKTTLEGASNGSLKKYKTADEAWQLINDLAESTRNHRQRRNHSKAVVEIFSSMETTALTQSIYEMTNLLKEMQLNQQQAQPLPPQQNQQLVPQRVPQTTTSNSSSSYEMARSLAQGQQDMQAQLNSSLNGLTATLQALVSQMDSSLDFAHQPSSSSGIPSQRLPNSKGGINAITLRSRTTLQERNHEELRPPEHDPAEDAVEVEDAKEEEEVQDIVGEEEAQPQNEAPKDVEVTSSALSIPFPQPARKPKKQMKLDPKMVEIFKKVEVIVPLFDVIQQLDAFTGTYSFEIDGRAVKFSLNEAVKHPPEDHSIFQCDIIDETVAEVHQEELEEKYVEQGPSVGILFDNNEKTLPLSPASDDPEPSFE</sequence>
<reference evidence="3" key="1">
    <citation type="journal article" date="2016" name="Nat. Genet.">
        <title>The genome sequences of Arachis duranensis and Arachis ipaensis, the diploid ancestors of cultivated peanut.</title>
        <authorList>
            <person name="Bertioli D.J."/>
            <person name="Cannon S.B."/>
            <person name="Froenicke L."/>
            <person name="Huang G."/>
            <person name="Farmer A.D."/>
            <person name="Cannon E.K."/>
            <person name="Liu X."/>
            <person name="Gao D."/>
            <person name="Clevenger J."/>
            <person name="Dash S."/>
            <person name="Ren L."/>
            <person name="Moretzsohn M.C."/>
            <person name="Shirasawa K."/>
            <person name="Huang W."/>
            <person name="Vidigal B."/>
            <person name="Abernathy B."/>
            <person name="Chu Y."/>
            <person name="Niederhuth C.E."/>
            <person name="Umale P."/>
            <person name="Araujo A.C."/>
            <person name="Kozik A."/>
            <person name="Kim K.D."/>
            <person name="Burow M.D."/>
            <person name="Varshney R.K."/>
            <person name="Wang X."/>
            <person name="Zhang X."/>
            <person name="Barkley N."/>
            <person name="Guimaraes P.M."/>
            <person name="Isobe S."/>
            <person name="Guo B."/>
            <person name="Liao B."/>
            <person name="Stalker H.T."/>
            <person name="Schmitz R.J."/>
            <person name="Scheffler B.E."/>
            <person name="Leal-Bertioli S.C."/>
            <person name="Xun X."/>
            <person name="Jackson S.A."/>
            <person name="Michelmore R."/>
            <person name="Ozias-Akins P."/>
        </authorList>
    </citation>
    <scope>NUCLEOTIDE SEQUENCE [LARGE SCALE GENOMIC DNA]</scope>
    <source>
        <strain evidence="3">cv. V14167</strain>
    </source>
</reference>
<dbReference type="GeneID" id="107469970"/>
<dbReference type="Pfam" id="PF03732">
    <property type="entry name" value="Retrotrans_gag"/>
    <property type="match status" value="1"/>
</dbReference>
<proteinExistence type="predicted"/>
<evidence type="ECO:0000259" key="2">
    <source>
        <dbReference type="Pfam" id="PF03732"/>
    </source>
</evidence>
<gene>
    <name evidence="4" type="primary">LOC107469970</name>
</gene>
<dbReference type="InterPro" id="IPR005162">
    <property type="entry name" value="Retrotrans_gag_dom"/>
</dbReference>
<feature type="region of interest" description="Disordered" evidence="1">
    <location>
        <begin position="468"/>
        <end position="488"/>
    </location>
</feature>
<feature type="compositionally biased region" description="Low complexity" evidence="1">
    <location>
        <begin position="197"/>
        <end position="219"/>
    </location>
</feature>
<name>A0A6P4BXD2_ARADU</name>
<dbReference type="PANTHER" id="PTHR33223:SF6">
    <property type="entry name" value="CCHC-TYPE DOMAIN-CONTAINING PROTEIN"/>
    <property type="match status" value="1"/>
</dbReference>
<organism evidence="3 4">
    <name type="scientific">Arachis duranensis</name>
    <name type="common">Wild peanut</name>
    <dbReference type="NCBI Taxonomy" id="130453"/>
    <lineage>
        <taxon>Eukaryota</taxon>
        <taxon>Viridiplantae</taxon>
        <taxon>Streptophyta</taxon>
        <taxon>Embryophyta</taxon>
        <taxon>Tracheophyta</taxon>
        <taxon>Spermatophyta</taxon>
        <taxon>Magnoliopsida</taxon>
        <taxon>eudicotyledons</taxon>
        <taxon>Gunneridae</taxon>
        <taxon>Pentapetalae</taxon>
        <taxon>rosids</taxon>
        <taxon>fabids</taxon>
        <taxon>Fabales</taxon>
        <taxon>Fabaceae</taxon>
        <taxon>Papilionoideae</taxon>
        <taxon>50 kb inversion clade</taxon>
        <taxon>dalbergioids sensu lato</taxon>
        <taxon>Dalbergieae</taxon>
        <taxon>Pterocarpus clade</taxon>
        <taxon>Arachis</taxon>
    </lineage>
</organism>
<accession>A0A6P4BXD2</accession>
<keyword evidence="3" id="KW-1185">Reference proteome</keyword>
<dbReference type="PANTHER" id="PTHR33223">
    <property type="entry name" value="CCHC-TYPE DOMAIN-CONTAINING PROTEIN"/>
    <property type="match status" value="1"/>
</dbReference>
<feature type="compositionally biased region" description="Acidic residues" evidence="1">
    <location>
        <begin position="320"/>
        <end position="343"/>
    </location>
</feature>
<protein>
    <submittedName>
        <fullName evidence="4">Uncharacterized protein LOC107469970</fullName>
    </submittedName>
</protein>
<feature type="compositionally biased region" description="Polar residues" evidence="1">
    <location>
        <begin position="273"/>
        <end position="286"/>
    </location>
</feature>
<feature type="compositionally biased region" description="Basic and acidic residues" evidence="1">
    <location>
        <begin position="303"/>
        <end position="319"/>
    </location>
</feature>
<feature type="domain" description="Retrotransposon gag" evidence="2">
    <location>
        <begin position="34"/>
        <end position="121"/>
    </location>
</feature>
<feature type="region of interest" description="Disordered" evidence="1">
    <location>
        <begin position="269"/>
        <end position="374"/>
    </location>
</feature>
<evidence type="ECO:0000313" key="3">
    <source>
        <dbReference type="Proteomes" id="UP000515211"/>
    </source>
</evidence>
<dbReference type="Proteomes" id="UP000515211">
    <property type="component" value="Chromosome 10"/>
</dbReference>
<feature type="region of interest" description="Disordered" evidence="1">
    <location>
        <begin position="197"/>
        <end position="228"/>
    </location>
</feature>
<evidence type="ECO:0000313" key="4">
    <source>
        <dbReference type="RefSeq" id="XP_015944836.1"/>
    </source>
</evidence>
<dbReference type="KEGG" id="adu:107469970"/>
<reference evidence="4" key="2">
    <citation type="submission" date="2025-08" db="UniProtKB">
        <authorList>
            <consortium name="RefSeq"/>
        </authorList>
    </citation>
    <scope>IDENTIFICATION</scope>
    <source>
        <tissue evidence="4">Whole plant</tissue>
    </source>
</reference>
<evidence type="ECO:0000256" key="1">
    <source>
        <dbReference type="SAM" id="MobiDB-lite"/>
    </source>
</evidence>